<accession>A0A291TC24</accession>
<gene>
    <name evidence="5" type="ORF">CRH10_10315</name>
</gene>
<dbReference type="PROSITE" id="PS00018">
    <property type="entry name" value="EF_HAND_1"/>
    <property type="match status" value="1"/>
</dbReference>
<dbReference type="EMBL" id="CP023819">
    <property type="protein sequence ID" value="ATL90665.1"/>
    <property type="molecule type" value="Genomic_DNA"/>
</dbReference>
<dbReference type="Gene3D" id="3.80.10.10">
    <property type="entry name" value="Ribonuclease Inhibitor"/>
    <property type="match status" value="2"/>
</dbReference>
<dbReference type="PANTHER" id="PTHR47566:SF1">
    <property type="entry name" value="PROTEIN NUD1"/>
    <property type="match status" value="1"/>
</dbReference>
<organism evidence="5 6">
    <name type="scientific">Faecalibacterium prausnitzii</name>
    <dbReference type="NCBI Taxonomy" id="853"/>
    <lineage>
        <taxon>Bacteria</taxon>
        <taxon>Bacillati</taxon>
        <taxon>Bacillota</taxon>
        <taxon>Clostridia</taxon>
        <taxon>Eubacteriales</taxon>
        <taxon>Oscillospiraceae</taxon>
        <taxon>Faecalibacterium</taxon>
    </lineage>
</organism>
<reference evidence="5 6" key="1">
    <citation type="submission" date="2017-10" db="EMBL/GenBank/DDBJ databases">
        <title>Complete Genome Sequence of Faecalibacterium prausnitzii isolated from the gut of healthy adult Indian.</title>
        <authorList>
            <person name="Bag S."/>
            <person name="Ghosh T.S."/>
            <person name="Das B."/>
        </authorList>
    </citation>
    <scope>NUCLEOTIDE SEQUENCE [LARGE SCALE GENOMIC DNA]</scope>
    <source>
        <strain evidence="5 6">Indica</strain>
    </source>
</reference>
<evidence type="ECO:0000313" key="5">
    <source>
        <dbReference type="EMBL" id="ATL90665.1"/>
    </source>
</evidence>
<dbReference type="AlphaFoldDB" id="A0A291TC24"/>
<evidence type="ECO:0000256" key="1">
    <source>
        <dbReference type="ARBA" id="ARBA00022614"/>
    </source>
</evidence>
<dbReference type="SUPFAM" id="SSF52058">
    <property type="entry name" value="L domain-like"/>
    <property type="match status" value="2"/>
</dbReference>
<evidence type="ECO:0000256" key="2">
    <source>
        <dbReference type="ARBA" id="ARBA00022737"/>
    </source>
</evidence>
<feature type="chain" id="PRO_5013285091" evidence="4">
    <location>
        <begin position="32"/>
        <end position="939"/>
    </location>
</feature>
<sequence>MKQRFTKRTRLVSALLTLAMVFTFLPFSAFAANTEIAFDSPDFQLNFPDAEFQRFLKEKCDTNHNGKLDAQELSITEMTITDDYKIKKLEGIRFFEDLEKLDCHGIGLTTLNVGKNFKLKELDCSYNQLKEYFPILSSGLKILNCSHNNLTYMDLGILSGLKLEEVDCSYNKIWRIVMRSEEELVKFDCSNNELMALDVSRCYQLKQLNCSVNQLVELDVKNQTNLTLLDCHHNELTELNVSKNQNLASLTCDGNQLTTLDLSKNTSLSHLSCAENRLAYVDFSHMVGSTINADGNRHPIAVLTNGTFDLNTLLGFDVGKASNWYGGTVSGTTLSVKAGANEVSYQYDCGKGVKPTFIFETSLPINEKNFPDANFRNYIKTYKAGGRDVLTVEEQRKVESIDVKGWNISNLKGIEAFPNLKELNCGNNSIQKLDLRQNPELEKLICNKNQLTQLDLSKNPKIYHLICSENQLEQLDVSHLESLVTLDCSHNDLEQLDVKNSKFLVALNCSWNRLTELDADVSHKSQLERVECQNNQLTSLILGENKGLKKLNCAHNQLTQLNLDNMISLEELNCFDNQLTVLDVSNSPKLTKLWLGDNHLTSLNLDNNPNLNFTYTDIYSGENVYTVTLNPDRTFDLSTLPGGFDISRVTGWEHGKANGNILTVDEGTNVVYYAYKCRSDILEVSFKLVVTGTGGSTGGGSTGGGSTGGGSTGGGSTGGGTTTPEAGKYQLTVTDGVATVNGITSDVLNVKPGDTVTLTADTTKFPENEEFGWWEITPYGSVSNTLTGQYQRTATFTMPNENVSARAMSKSAGVSTGGDDGGGGGGAAILLVGGAAVAGLVGYGVYSYVSEQQLKALLPEGVAMPENRAQTALLLWNTAGRPEPAEAPAFKDVADPDTAKAAQWCVEHGLMDQKLGGRFAPDNSDPAYKTLNAYQQLVG</sequence>
<proteinExistence type="predicted"/>
<feature type="signal peptide" evidence="4">
    <location>
        <begin position="1"/>
        <end position="31"/>
    </location>
</feature>
<evidence type="ECO:0000256" key="3">
    <source>
        <dbReference type="SAM" id="MobiDB-lite"/>
    </source>
</evidence>
<keyword evidence="2" id="KW-0677">Repeat</keyword>
<evidence type="ECO:0000313" key="6">
    <source>
        <dbReference type="Proteomes" id="UP000223709"/>
    </source>
</evidence>
<keyword evidence="4" id="KW-0732">Signal</keyword>
<dbReference type="InterPro" id="IPR001611">
    <property type="entry name" value="Leu-rich_rpt"/>
</dbReference>
<dbReference type="RefSeq" id="WP_098924451.1">
    <property type="nucleotide sequence ID" value="NZ_CP023819.1"/>
</dbReference>
<dbReference type="InterPro" id="IPR032675">
    <property type="entry name" value="LRR_dom_sf"/>
</dbReference>
<dbReference type="PROSITE" id="PS51450">
    <property type="entry name" value="LRR"/>
    <property type="match status" value="1"/>
</dbReference>
<dbReference type="InterPro" id="IPR052574">
    <property type="entry name" value="CDIRP"/>
</dbReference>
<protein>
    <submittedName>
        <fullName evidence="5">Internalin</fullName>
    </submittedName>
</protein>
<feature type="compositionally biased region" description="Gly residues" evidence="3">
    <location>
        <begin position="695"/>
        <end position="721"/>
    </location>
</feature>
<keyword evidence="1" id="KW-0433">Leucine-rich repeat</keyword>
<dbReference type="InterPro" id="IPR018247">
    <property type="entry name" value="EF_Hand_1_Ca_BS"/>
</dbReference>
<dbReference type="Proteomes" id="UP000223709">
    <property type="component" value="Chromosome"/>
</dbReference>
<evidence type="ECO:0000256" key="4">
    <source>
        <dbReference type="SAM" id="SignalP"/>
    </source>
</evidence>
<dbReference type="GO" id="GO:0035591">
    <property type="term" value="F:signaling adaptor activity"/>
    <property type="evidence" value="ECO:0007669"/>
    <property type="project" value="TreeGrafter"/>
</dbReference>
<name>A0A291TC24_9FIRM</name>
<feature type="region of interest" description="Disordered" evidence="3">
    <location>
        <begin position="695"/>
        <end position="727"/>
    </location>
</feature>
<dbReference type="PANTHER" id="PTHR47566">
    <property type="match status" value="1"/>
</dbReference>